<evidence type="ECO:0000313" key="2">
    <source>
        <dbReference type="Proteomes" id="UP000887013"/>
    </source>
</evidence>
<evidence type="ECO:0000313" key="1">
    <source>
        <dbReference type="EMBL" id="GFT90677.1"/>
    </source>
</evidence>
<dbReference type="Proteomes" id="UP000887013">
    <property type="component" value="Unassembled WGS sequence"/>
</dbReference>
<comment type="caution">
    <text evidence="1">The sequence shown here is derived from an EMBL/GenBank/DDBJ whole genome shotgun (WGS) entry which is preliminary data.</text>
</comment>
<dbReference type="EMBL" id="BMAW01120756">
    <property type="protein sequence ID" value="GFT90677.1"/>
    <property type="molecule type" value="Genomic_DNA"/>
</dbReference>
<dbReference type="AlphaFoldDB" id="A0A8X6UA94"/>
<accession>A0A8X6UA94</accession>
<organism evidence="1 2">
    <name type="scientific">Nephila pilipes</name>
    <name type="common">Giant wood spider</name>
    <name type="synonym">Nephila maculata</name>
    <dbReference type="NCBI Taxonomy" id="299642"/>
    <lineage>
        <taxon>Eukaryota</taxon>
        <taxon>Metazoa</taxon>
        <taxon>Ecdysozoa</taxon>
        <taxon>Arthropoda</taxon>
        <taxon>Chelicerata</taxon>
        <taxon>Arachnida</taxon>
        <taxon>Araneae</taxon>
        <taxon>Araneomorphae</taxon>
        <taxon>Entelegynae</taxon>
        <taxon>Araneoidea</taxon>
        <taxon>Nephilidae</taxon>
        <taxon>Nephila</taxon>
    </lineage>
</organism>
<gene>
    <name evidence="1" type="primary">AVEN_3730_1</name>
    <name evidence="1" type="ORF">NPIL_143531</name>
</gene>
<protein>
    <submittedName>
        <fullName evidence="1">DUF1758 domain-containing protein</fullName>
    </submittedName>
</protein>
<dbReference type="PANTHER" id="PTHR47331">
    <property type="entry name" value="PHD-TYPE DOMAIN-CONTAINING PROTEIN"/>
    <property type="match status" value="1"/>
</dbReference>
<name>A0A8X6UA94_NEPPI</name>
<keyword evidence="2" id="KW-1185">Reference proteome</keyword>
<proteinExistence type="predicted"/>
<dbReference type="PANTHER" id="PTHR47331:SF5">
    <property type="entry name" value="RIBONUCLEASE H"/>
    <property type="match status" value="1"/>
</dbReference>
<sequence>MFRARKHAYFFSCEIRRMFRENEINSEERHFQMILWKRDPNEPIQIYKLKTVTFGTTLACYLSTRVLKQLAIHEENNFPIAVNIVQQDVYLNDILTGCFNLKELKMFQSKFLQLFASAGMSLHK</sequence>
<reference evidence="1" key="1">
    <citation type="submission" date="2020-08" db="EMBL/GenBank/DDBJ databases">
        <title>Multicomponent nature underlies the extraordinary mechanical properties of spider dragline silk.</title>
        <authorList>
            <person name="Kono N."/>
            <person name="Nakamura H."/>
            <person name="Mori M."/>
            <person name="Yoshida Y."/>
            <person name="Ohtoshi R."/>
            <person name="Malay A.D."/>
            <person name="Moran D.A.P."/>
            <person name="Tomita M."/>
            <person name="Numata K."/>
            <person name="Arakawa K."/>
        </authorList>
    </citation>
    <scope>NUCLEOTIDE SEQUENCE</scope>
</reference>
<dbReference type="OrthoDB" id="7763418at2759"/>